<dbReference type="PANTHER" id="PTHR35585:SF1">
    <property type="entry name" value="HHE DOMAIN PROTEIN (AFU_ORTHOLOGUE AFUA_4G00730)"/>
    <property type="match status" value="1"/>
</dbReference>
<evidence type="ECO:0000259" key="1">
    <source>
        <dbReference type="Pfam" id="PF01814"/>
    </source>
</evidence>
<accession>A0A0W8G0N3</accession>
<comment type="caution">
    <text evidence="2">The sequence shown here is derived from an EMBL/GenBank/DDBJ whole genome shotgun (WGS) entry which is preliminary data.</text>
</comment>
<dbReference type="Gene3D" id="1.20.120.520">
    <property type="entry name" value="nmb1532 protein domain like"/>
    <property type="match status" value="1"/>
</dbReference>
<dbReference type="InterPro" id="IPR012312">
    <property type="entry name" value="Hemerythrin-like"/>
</dbReference>
<dbReference type="EMBL" id="LNQE01000415">
    <property type="protein sequence ID" value="KUG26728.1"/>
    <property type="molecule type" value="Genomic_DNA"/>
</dbReference>
<evidence type="ECO:0000313" key="2">
    <source>
        <dbReference type="EMBL" id="KUG26728.1"/>
    </source>
</evidence>
<gene>
    <name evidence="2" type="ORF">ASZ90_003426</name>
</gene>
<feature type="domain" description="Hemerythrin-like" evidence="1">
    <location>
        <begin position="12"/>
        <end position="127"/>
    </location>
</feature>
<dbReference type="Pfam" id="PF01814">
    <property type="entry name" value="Hemerythrin"/>
    <property type="match status" value="1"/>
</dbReference>
<organism evidence="2">
    <name type="scientific">hydrocarbon metagenome</name>
    <dbReference type="NCBI Taxonomy" id="938273"/>
    <lineage>
        <taxon>unclassified sequences</taxon>
        <taxon>metagenomes</taxon>
        <taxon>ecological metagenomes</taxon>
    </lineage>
</organism>
<reference evidence="2" key="1">
    <citation type="journal article" date="2015" name="Proc. Natl. Acad. Sci. U.S.A.">
        <title>Networks of energetic and metabolic interactions define dynamics in microbial communities.</title>
        <authorList>
            <person name="Embree M."/>
            <person name="Liu J.K."/>
            <person name="Al-Bassam M.M."/>
            <person name="Zengler K."/>
        </authorList>
    </citation>
    <scope>NUCLEOTIDE SEQUENCE</scope>
</reference>
<dbReference type="AlphaFoldDB" id="A0A0W8G0N3"/>
<sequence>MKRHEILIPLSHQHHSLLILSQLIKKDSPPYKNLPTELHDKRVYTLNKFRDEIVPHFEAEELILIPFILGKNKRIDFLSEEIVGEHKKISELMELIRKEVDLEENLDKLGNLLSIHIRKEERELFQLVQEVFSEEQLTKLLNQFSHLNKPQSC</sequence>
<protein>
    <recommendedName>
        <fullName evidence="1">Hemerythrin-like domain-containing protein</fullName>
    </recommendedName>
</protein>
<name>A0A0W8G0N3_9ZZZZ</name>
<proteinExistence type="predicted"/>
<dbReference type="PANTHER" id="PTHR35585">
    <property type="entry name" value="HHE DOMAIN PROTEIN (AFU_ORTHOLOGUE AFUA_4G00730)"/>
    <property type="match status" value="1"/>
</dbReference>